<comment type="caution">
    <text evidence="2">The sequence shown here is derived from an EMBL/GenBank/DDBJ whole genome shotgun (WGS) entry which is preliminary data.</text>
</comment>
<evidence type="ECO:0000256" key="1">
    <source>
        <dbReference type="SAM" id="Phobius"/>
    </source>
</evidence>
<protein>
    <submittedName>
        <fullName evidence="2">Uncharacterized protein</fullName>
    </submittedName>
</protein>
<keyword evidence="1" id="KW-1133">Transmembrane helix</keyword>
<name>A0A6V7VP23_MELEN</name>
<keyword evidence="1" id="KW-0812">Transmembrane</keyword>
<accession>A0A6V7VP23</accession>
<keyword evidence="1" id="KW-0472">Membrane</keyword>
<feature type="transmembrane region" description="Helical" evidence="1">
    <location>
        <begin position="12"/>
        <end position="32"/>
    </location>
</feature>
<dbReference type="Proteomes" id="UP000580250">
    <property type="component" value="Unassembled WGS sequence"/>
</dbReference>
<gene>
    <name evidence="2" type="ORF">MENT_LOCUS28580</name>
</gene>
<evidence type="ECO:0000313" key="2">
    <source>
        <dbReference type="EMBL" id="CAD2176746.1"/>
    </source>
</evidence>
<sequence length="51" mass="5670">MGLYFSTILQDGALIQGGVLIQGGALFFNLFFKIFNKILTLISQKNLTLTF</sequence>
<evidence type="ECO:0000313" key="3">
    <source>
        <dbReference type="Proteomes" id="UP000580250"/>
    </source>
</evidence>
<organism evidence="2 3">
    <name type="scientific">Meloidogyne enterolobii</name>
    <name type="common">Root-knot nematode worm</name>
    <name type="synonym">Meloidogyne mayaguensis</name>
    <dbReference type="NCBI Taxonomy" id="390850"/>
    <lineage>
        <taxon>Eukaryota</taxon>
        <taxon>Metazoa</taxon>
        <taxon>Ecdysozoa</taxon>
        <taxon>Nematoda</taxon>
        <taxon>Chromadorea</taxon>
        <taxon>Rhabditida</taxon>
        <taxon>Tylenchina</taxon>
        <taxon>Tylenchomorpha</taxon>
        <taxon>Tylenchoidea</taxon>
        <taxon>Meloidogynidae</taxon>
        <taxon>Meloidogyninae</taxon>
        <taxon>Meloidogyne</taxon>
    </lineage>
</organism>
<dbReference type="AlphaFoldDB" id="A0A6V7VP23"/>
<dbReference type="EMBL" id="CAJEWN010000283">
    <property type="protein sequence ID" value="CAD2176746.1"/>
    <property type="molecule type" value="Genomic_DNA"/>
</dbReference>
<reference evidence="2 3" key="1">
    <citation type="submission" date="2020-08" db="EMBL/GenBank/DDBJ databases">
        <authorList>
            <person name="Koutsovoulos G."/>
            <person name="Danchin GJ E."/>
        </authorList>
    </citation>
    <scope>NUCLEOTIDE SEQUENCE [LARGE SCALE GENOMIC DNA]</scope>
</reference>
<proteinExistence type="predicted"/>